<organism evidence="2 3">
    <name type="scientific">Stephania cephalantha</name>
    <dbReference type="NCBI Taxonomy" id="152367"/>
    <lineage>
        <taxon>Eukaryota</taxon>
        <taxon>Viridiplantae</taxon>
        <taxon>Streptophyta</taxon>
        <taxon>Embryophyta</taxon>
        <taxon>Tracheophyta</taxon>
        <taxon>Spermatophyta</taxon>
        <taxon>Magnoliopsida</taxon>
        <taxon>Ranunculales</taxon>
        <taxon>Menispermaceae</taxon>
        <taxon>Menispermoideae</taxon>
        <taxon>Cissampelideae</taxon>
        <taxon>Stephania</taxon>
    </lineage>
</organism>
<reference evidence="2 3" key="1">
    <citation type="submission" date="2024-01" db="EMBL/GenBank/DDBJ databases">
        <title>Genome assemblies of Stephania.</title>
        <authorList>
            <person name="Yang L."/>
        </authorList>
    </citation>
    <scope>NUCLEOTIDE SEQUENCE [LARGE SCALE GENOMIC DNA]</scope>
    <source>
        <strain evidence="2">JXDWG</strain>
        <tissue evidence="2">Leaf</tissue>
    </source>
</reference>
<accession>A0AAP0E903</accession>
<gene>
    <name evidence="2" type="ORF">Scep_027961</name>
</gene>
<feature type="region of interest" description="Disordered" evidence="1">
    <location>
        <begin position="1"/>
        <end position="22"/>
    </location>
</feature>
<dbReference type="Proteomes" id="UP001419268">
    <property type="component" value="Unassembled WGS sequence"/>
</dbReference>
<name>A0AAP0E903_9MAGN</name>
<comment type="caution">
    <text evidence="2">The sequence shown here is derived from an EMBL/GenBank/DDBJ whole genome shotgun (WGS) entry which is preliminary data.</text>
</comment>
<evidence type="ECO:0000313" key="3">
    <source>
        <dbReference type="Proteomes" id="UP001419268"/>
    </source>
</evidence>
<evidence type="ECO:0000313" key="2">
    <source>
        <dbReference type="EMBL" id="KAK9088879.1"/>
    </source>
</evidence>
<sequence>METTLAEEEKTISTRSRRASETTISARNEEMKEYRSLSLSLRRTRLRPSNYLAQFPVFSSDSVSSELKRFMVIDRSDVFTIGGHRRLQEIDNKEYKNLFKADLFCHPLVCKKVLDLKSCLLHPRPECDADYLHSILESIACIEATEKAVEGKTEWGLALTEEQEKHVI</sequence>
<protein>
    <submittedName>
        <fullName evidence="2">Uncharacterized protein</fullName>
    </submittedName>
</protein>
<proteinExistence type="predicted"/>
<dbReference type="EMBL" id="JBBNAG010000012">
    <property type="protein sequence ID" value="KAK9088879.1"/>
    <property type="molecule type" value="Genomic_DNA"/>
</dbReference>
<evidence type="ECO:0000256" key="1">
    <source>
        <dbReference type="SAM" id="MobiDB-lite"/>
    </source>
</evidence>
<dbReference type="AlphaFoldDB" id="A0AAP0E903"/>
<keyword evidence="3" id="KW-1185">Reference proteome</keyword>